<organism evidence="1">
    <name type="scientific">Pelagomonas calceolata</name>
    <dbReference type="NCBI Taxonomy" id="35677"/>
    <lineage>
        <taxon>Eukaryota</taxon>
        <taxon>Sar</taxon>
        <taxon>Stramenopiles</taxon>
        <taxon>Ochrophyta</taxon>
        <taxon>Pelagophyceae</taxon>
        <taxon>Pelagomonadales</taxon>
        <taxon>Pelagomonadaceae</taxon>
        <taxon>Pelagomonas</taxon>
    </lineage>
</organism>
<gene>
    <name evidence="1" type="ORF">PCAL00307_LOCUS7164</name>
</gene>
<name>A0A7S4E625_9STRA</name>
<dbReference type="EMBL" id="HBIW01008447">
    <property type="protein sequence ID" value="CAE0691728.1"/>
    <property type="molecule type" value="Transcribed_RNA"/>
</dbReference>
<protein>
    <submittedName>
        <fullName evidence="1">Uncharacterized protein</fullName>
    </submittedName>
</protein>
<proteinExistence type="predicted"/>
<sequence>MAAFVNAGRDAPAAPPPREAVGAAFARAFATWTAPTPLARPNAASHATPLAPLAAVFQNLPLELTAKCVMTAMGLRWKHVCDKIRKHSYAIQEGQYLMPPLEYPVFEPVYWPEYGRVCYVITYVLEKGGRRRKRTYR</sequence>
<evidence type="ECO:0000313" key="1">
    <source>
        <dbReference type="EMBL" id="CAE0691728.1"/>
    </source>
</evidence>
<accession>A0A7S4E625</accession>
<dbReference type="AlphaFoldDB" id="A0A7S4E625"/>
<reference evidence="1" key="1">
    <citation type="submission" date="2021-01" db="EMBL/GenBank/DDBJ databases">
        <authorList>
            <person name="Corre E."/>
            <person name="Pelletier E."/>
            <person name="Niang G."/>
            <person name="Scheremetjew M."/>
            <person name="Finn R."/>
            <person name="Kale V."/>
            <person name="Holt S."/>
            <person name="Cochrane G."/>
            <person name="Meng A."/>
            <person name="Brown T."/>
            <person name="Cohen L."/>
        </authorList>
    </citation>
    <scope>NUCLEOTIDE SEQUENCE</scope>
    <source>
        <strain evidence="1">CCMP1756</strain>
    </source>
</reference>